<organism evidence="5 6">
    <name type="scientific">Szabonella alba</name>
    <dbReference type="NCBI Taxonomy" id="2804194"/>
    <lineage>
        <taxon>Bacteria</taxon>
        <taxon>Pseudomonadati</taxon>
        <taxon>Pseudomonadota</taxon>
        <taxon>Alphaproteobacteria</taxon>
        <taxon>Rhodobacterales</taxon>
        <taxon>Paracoccaceae</taxon>
        <taxon>Szabonella</taxon>
    </lineage>
</organism>
<dbReference type="SUPFAM" id="SSF48008">
    <property type="entry name" value="GntR ligand-binding domain-like"/>
    <property type="match status" value="1"/>
</dbReference>
<comment type="caution">
    <text evidence="5">The sequence shown here is derived from an EMBL/GenBank/DDBJ whole genome shotgun (WGS) entry which is preliminary data.</text>
</comment>
<name>A0A8K0VED4_9RHOB</name>
<dbReference type="Gene3D" id="1.20.120.530">
    <property type="entry name" value="GntR ligand-binding domain-like"/>
    <property type="match status" value="1"/>
</dbReference>
<evidence type="ECO:0000313" key="5">
    <source>
        <dbReference type="EMBL" id="MBL4918688.1"/>
    </source>
</evidence>
<dbReference type="Pfam" id="PF07729">
    <property type="entry name" value="FCD"/>
    <property type="match status" value="1"/>
</dbReference>
<dbReference type="GO" id="GO:0003700">
    <property type="term" value="F:DNA-binding transcription factor activity"/>
    <property type="evidence" value="ECO:0007669"/>
    <property type="project" value="InterPro"/>
</dbReference>
<evidence type="ECO:0000256" key="2">
    <source>
        <dbReference type="ARBA" id="ARBA00023125"/>
    </source>
</evidence>
<dbReference type="SMART" id="SM00895">
    <property type="entry name" value="FCD"/>
    <property type="match status" value="1"/>
</dbReference>
<dbReference type="Pfam" id="PF00392">
    <property type="entry name" value="GntR"/>
    <property type="match status" value="1"/>
</dbReference>
<keyword evidence="2" id="KW-0238">DNA-binding</keyword>
<dbReference type="InterPro" id="IPR036388">
    <property type="entry name" value="WH-like_DNA-bd_sf"/>
</dbReference>
<reference evidence="5" key="1">
    <citation type="submission" date="2021-01" db="EMBL/GenBank/DDBJ databases">
        <title>Tabrizicola alba sp. nov. a motile alkaliphilic bacterium isolated from a soda lake.</title>
        <authorList>
            <person name="Szuroczki S."/>
            <person name="Abbaszade G."/>
            <person name="Schumann P."/>
            <person name="Toth E."/>
        </authorList>
    </citation>
    <scope>NUCLEOTIDE SEQUENCE</scope>
    <source>
        <strain evidence="5">DMG-N-6</strain>
    </source>
</reference>
<dbReference type="EMBL" id="JAESVN010000008">
    <property type="protein sequence ID" value="MBL4918688.1"/>
    <property type="molecule type" value="Genomic_DNA"/>
</dbReference>
<dbReference type="AlphaFoldDB" id="A0A8K0VED4"/>
<gene>
    <name evidence="5" type="ORF">JL811_15795</name>
</gene>
<dbReference type="InterPro" id="IPR011711">
    <property type="entry name" value="GntR_C"/>
</dbReference>
<evidence type="ECO:0000256" key="1">
    <source>
        <dbReference type="ARBA" id="ARBA00023015"/>
    </source>
</evidence>
<evidence type="ECO:0000313" key="6">
    <source>
        <dbReference type="Proteomes" id="UP000648908"/>
    </source>
</evidence>
<accession>A0A8K0VED4</accession>
<keyword evidence="1" id="KW-0805">Transcription regulation</keyword>
<protein>
    <submittedName>
        <fullName evidence="5">GntR family transcriptional regulator</fullName>
    </submittedName>
</protein>
<dbReference type="InterPro" id="IPR036390">
    <property type="entry name" value="WH_DNA-bd_sf"/>
</dbReference>
<proteinExistence type="predicted"/>
<dbReference type="InterPro" id="IPR008920">
    <property type="entry name" value="TF_FadR/GntR_C"/>
</dbReference>
<evidence type="ECO:0000256" key="3">
    <source>
        <dbReference type="ARBA" id="ARBA00023163"/>
    </source>
</evidence>
<dbReference type="InterPro" id="IPR000524">
    <property type="entry name" value="Tscrpt_reg_HTH_GntR"/>
</dbReference>
<keyword evidence="6" id="KW-1185">Reference proteome</keyword>
<feature type="domain" description="HTH gntR-type" evidence="4">
    <location>
        <begin position="14"/>
        <end position="81"/>
    </location>
</feature>
<sequence>MSDTPVLQPLAPRHSLGEEVHGLLLARLMSSVIPPGERIAIDTLARDLGVSQTPIRAALTRLEAEGLVLRRHNAGFSAAPLPSAERTRQLYEFRLLLEPEAAAMATRTRQPGLLEDLRATLTEMEASLSDIAAGQGRFALADLRFHDRVASGSGNEVIAEALGRLRQPMQMFRLRFAPDVQDRAIREHGLIVDRMAAGDDRGAAEAMRAHIAEGQRRFEPFYRELR</sequence>
<dbReference type="SMART" id="SM00345">
    <property type="entry name" value="HTH_GNTR"/>
    <property type="match status" value="1"/>
</dbReference>
<keyword evidence="3" id="KW-0804">Transcription</keyword>
<dbReference type="PROSITE" id="PS50949">
    <property type="entry name" value="HTH_GNTR"/>
    <property type="match status" value="1"/>
</dbReference>
<dbReference type="PANTHER" id="PTHR43537">
    <property type="entry name" value="TRANSCRIPTIONAL REGULATOR, GNTR FAMILY"/>
    <property type="match status" value="1"/>
</dbReference>
<evidence type="ECO:0000259" key="4">
    <source>
        <dbReference type="PROSITE" id="PS50949"/>
    </source>
</evidence>
<dbReference type="Gene3D" id="1.10.10.10">
    <property type="entry name" value="Winged helix-like DNA-binding domain superfamily/Winged helix DNA-binding domain"/>
    <property type="match status" value="1"/>
</dbReference>
<dbReference type="PANTHER" id="PTHR43537:SF24">
    <property type="entry name" value="GLUCONATE OPERON TRANSCRIPTIONAL REPRESSOR"/>
    <property type="match status" value="1"/>
</dbReference>
<dbReference type="Proteomes" id="UP000648908">
    <property type="component" value="Unassembled WGS sequence"/>
</dbReference>
<dbReference type="SUPFAM" id="SSF46785">
    <property type="entry name" value="Winged helix' DNA-binding domain"/>
    <property type="match status" value="1"/>
</dbReference>
<dbReference type="RefSeq" id="WP_202689669.1">
    <property type="nucleotide sequence ID" value="NZ_JAESVN010000008.1"/>
</dbReference>
<dbReference type="GO" id="GO:0003677">
    <property type="term" value="F:DNA binding"/>
    <property type="evidence" value="ECO:0007669"/>
    <property type="project" value="UniProtKB-KW"/>
</dbReference>